<dbReference type="Proteomes" id="UP000036873">
    <property type="component" value="Unassembled WGS sequence"/>
</dbReference>
<evidence type="ECO:0000256" key="1">
    <source>
        <dbReference type="ARBA" id="ARBA00009156"/>
    </source>
</evidence>
<dbReference type="InterPro" id="IPR018485">
    <property type="entry name" value="FGGY_C"/>
</dbReference>
<dbReference type="InterPro" id="IPR018484">
    <property type="entry name" value="FGGY_N"/>
</dbReference>
<protein>
    <submittedName>
        <fullName evidence="6">Xylulose kinase</fullName>
    </submittedName>
</protein>
<reference evidence="7" key="1">
    <citation type="submission" date="2015-07" db="EMBL/GenBank/DDBJ databases">
        <title>Draft genome sequence of Acetobacterium bakii DSM 8293, a potential psychrophilic chemical producer through syngas fermentation.</title>
        <authorList>
            <person name="Song Y."/>
            <person name="Hwang S."/>
            <person name="Cho B.-K."/>
        </authorList>
    </citation>
    <scope>NUCLEOTIDE SEQUENCE [LARGE SCALE GENOMIC DNA]</scope>
    <source>
        <strain evidence="7">DSM 8239</strain>
    </source>
</reference>
<dbReference type="PANTHER" id="PTHR43095">
    <property type="entry name" value="SUGAR KINASE"/>
    <property type="match status" value="1"/>
</dbReference>
<dbReference type="RefSeq" id="WP_050741054.1">
    <property type="nucleotide sequence ID" value="NZ_LGYO01000037.1"/>
</dbReference>
<gene>
    <name evidence="6" type="ORF">AKG39_14145</name>
</gene>
<organism evidence="6 7">
    <name type="scientific">Acetobacterium bakii</name>
    <dbReference type="NCBI Taxonomy" id="52689"/>
    <lineage>
        <taxon>Bacteria</taxon>
        <taxon>Bacillati</taxon>
        <taxon>Bacillota</taxon>
        <taxon>Clostridia</taxon>
        <taxon>Eubacteriales</taxon>
        <taxon>Eubacteriaceae</taxon>
        <taxon>Acetobacterium</taxon>
    </lineage>
</organism>
<keyword evidence="3 6" id="KW-0418">Kinase</keyword>
<evidence type="ECO:0000256" key="3">
    <source>
        <dbReference type="ARBA" id="ARBA00022777"/>
    </source>
</evidence>
<dbReference type="InterPro" id="IPR000577">
    <property type="entry name" value="Carb_kinase_FGGY"/>
</dbReference>
<feature type="domain" description="Carbohydrate kinase FGGY N-terminal" evidence="4">
    <location>
        <begin position="10"/>
        <end position="256"/>
    </location>
</feature>
<dbReference type="InterPro" id="IPR043129">
    <property type="entry name" value="ATPase_NBD"/>
</dbReference>
<comment type="similarity">
    <text evidence="1">Belongs to the FGGY kinase family.</text>
</comment>
<dbReference type="AlphaFoldDB" id="A0A0L6TXS9"/>
<accession>A0A0L6TXS9</accession>
<dbReference type="Gene3D" id="3.30.420.40">
    <property type="match status" value="2"/>
</dbReference>
<dbReference type="GO" id="GO:0005975">
    <property type="term" value="P:carbohydrate metabolic process"/>
    <property type="evidence" value="ECO:0007669"/>
    <property type="project" value="InterPro"/>
</dbReference>
<dbReference type="GO" id="GO:0016301">
    <property type="term" value="F:kinase activity"/>
    <property type="evidence" value="ECO:0007669"/>
    <property type="project" value="UniProtKB-KW"/>
</dbReference>
<dbReference type="CDD" id="cd07779">
    <property type="entry name" value="ASKHA_NBD_FGGY_YgcE-like"/>
    <property type="match status" value="1"/>
</dbReference>
<keyword evidence="7" id="KW-1185">Reference proteome</keyword>
<evidence type="ECO:0000259" key="5">
    <source>
        <dbReference type="Pfam" id="PF02782"/>
    </source>
</evidence>
<evidence type="ECO:0000313" key="7">
    <source>
        <dbReference type="Proteomes" id="UP000036873"/>
    </source>
</evidence>
<sequence>MGEKVIDNIVITIDCGTKGIRGILFDDYGNELGKSEIIYDGYYSKNQHWKEAPPLMFWNGLVGVIQKIRENYPKLFNKIQGMNIACQRDIITVVDETGEPLRDFISWLDRRTLEKPLKHPWPYELLFKAVGFSDFAKSFSVNAHAHWIKVYEPEIWEKADKLVFLSTYLLTKLTGKIMDSRSATTGHVPFDYKRKEWCGRYDVKSIVLQIEPEKRYELVGSCEIIGHLTASAAALTGLPVGLPVVSSGSDKGCETLGVGAITPNTAGVSLGTQATVQVTTTKYVELFPFYPAFPAVQGDSYNPEITIYHGFWMVDWYIDEFLGHLDPGLIFSLLEDYLIDTKTGADGLIHQPYWGREAYRPEARGSLVGFREGHNKKHIYRAIIEGLGFGLLEGIERIESKTNTPIESIGLTGGGSRSDGVAQIMADIFNRPVHRVQTNETTGLGGAMATFVGLGRFQSVKDAGDCMVRKSKTFKPDAIQAQKYTEIYNKIYKRLYRRLKPLYKKI</sequence>
<comment type="caution">
    <text evidence="6">The sequence shown here is derived from an EMBL/GenBank/DDBJ whole genome shotgun (WGS) entry which is preliminary data.</text>
</comment>
<dbReference type="PATRIC" id="fig|52689.4.peg.2204"/>
<dbReference type="EMBL" id="LGYO01000037">
    <property type="protein sequence ID" value="KNZ41063.1"/>
    <property type="molecule type" value="Genomic_DNA"/>
</dbReference>
<dbReference type="PIRSF" id="PIRSF000538">
    <property type="entry name" value="GlpK"/>
    <property type="match status" value="1"/>
</dbReference>
<name>A0A0L6TXS9_9FIRM</name>
<dbReference type="PANTHER" id="PTHR43095:SF5">
    <property type="entry name" value="XYLULOSE KINASE"/>
    <property type="match status" value="1"/>
</dbReference>
<keyword evidence="2" id="KW-0808">Transferase</keyword>
<dbReference type="STRING" id="52689.AKG39_14145"/>
<dbReference type="Pfam" id="PF02782">
    <property type="entry name" value="FGGY_C"/>
    <property type="match status" value="1"/>
</dbReference>
<evidence type="ECO:0000259" key="4">
    <source>
        <dbReference type="Pfam" id="PF00370"/>
    </source>
</evidence>
<dbReference type="SUPFAM" id="SSF53067">
    <property type="entry name" value="Actin-like ATPase domain"/>
    <property type="match status" value="2"/>
</dbReference>
<evidence type="ECO:0000313" key="6">
    <source>
        <dbReference type="EMBL" id="KNZ41063.1"/>
    </source>
</evidence>
<proteinExistence type="inferred from homology"/>
<evidence type="ECO:0000256" key="2">
    <source>
        <dbReference type="ARBA" id="ARBA00022679"/>
    </source>
</evidence>
<dbReference type="InterPro" id="IPR050406">
    <property type="entry name" value="FGGY_Carb_Kinase"/>
</dbReference>
<dbReference type="Pfam" id="PF00370">
    <property type="entry name" value="FGGY_N"/>
    <property type="match status" value="1"/>
</dbReference>
<feature type="domain" description="Carbohydrate kinase FGGY C-terminal" evidence="5">
    <location>
        <begin position="268"/>
        <end position="452"/>
    </location>
</feature>